<protein>
    <submittedName>
        <fullName evidence="1">Uncharacterized protein</fullName>
    </submittedName>
</protein>
<reference evidence="1 2" key="1">
    <citation type="submission" date="2017-01" db="EMBL/GenBank/DDBJ databases">
        <authorList>
            <person name="Mah S.A."/>
            <person name="Swanson W.J."/>
            <person name="Moy G.W."/>
            <person name="Vacquier V.D."/>
        </authorList>
    </citation>
    <scope>NUCLEOTIDE SEQUENCE [LARGE SCALE GENOMIC DNA]</scope>
</reference>
<organism evidence="1 2">
    <name type="scientific">Erwinia phage vB_EamM_Yoloswag</name>
    <dbReference type="NCBI Taxonomy" id="1958956"/>
    <lineage>
        <taxon>Viruses</taxon>
        <taxon>Duplodnaviria</taxon>
        <taxon>Heunggongvirae</taxon>
        <taxon>Uroviricota</taxon>
        <taxon>Caudoviricetes</taxon>
        <taxon>Yoloswagvirus</taxon>
        <taxon>Yoloswagvirus yoloswag</taxon>
    </lineage>
</organism>
<sequence length="125" mass="14479">MSNVDHDFDLDFRDDENLNDVVDDFDEQPIETVGQKLFVVHRGSRDYVGYIVSDSEGRRWMISPLEMVPGRQDDIDLVSQESFIVDGCPVFEVHDHDNFVREKSEFNLNLAFISNTPVLFKSVEH</sequence>
<evidence type="ECO:0000313" key="1">
    <source>
        <dbReference type="EMBL" id="AQT28683.1"/>
    </source>
</evidence>
<dbReference type="EMBL" id="KY448244">
    <property type="protein sequence ID" value="AQT28683.1"/>
    <property type="molecule type" value="Genomic_DNA"/>
</dbReference>
<dbReference type="Proteomes" id="UP000221250">
    <property type="component" value="Segment"/>
</dbReference>
<keyword evidence="2" id="KW-1185">Reference proteome</keyword>
<gene>
    <name evidence="1" type="ORF">YOLOSWAG_205</name>
</gene>
<accession>A0A1S6L3C6</accession>
<proteinExistence type="predicted"/>
<evidence type="ECO:0000313" key="2">
    <source>
        <dbReference type="Proteomes" id="UP000221250"/>
    </source>
</evidence>
<name>A0A1S6L3C6_9CAUD</name>